<dbReference type="GO" id="GO:0003677">
    <property type="term" value="F:DNA binding"/>
    <property type="evidence" value="ECO:0007669"/>
    <property type="project" value="UniProtKB-KW"/>
</dbReference>
<dbReference type="STRING" id="582515.KR51_00037630"/>
<feature type="modified residue" description="4-aspartylphosphate" evidence="2">
    <location>
        <position position="63"/>
    </location>
</feature>
<dbReference type="InParanoid" id="U5DJC3"/>
<dbReference type="OrthoDB" id="9790669at2"/>
<dbReference type="RefSeq" id="WP_022609395.1">
    <property type="nucleotide sequence ID" value="NZ_ASSJ01000097.1"/>
</dbReference>
<dbReference type="InterPro" id="IPR039420">
    <property type="entry name" value="WalR-like"/>
</dbReference>
<proteinExistence type="predicted"/>
<name>U5DJC3_9CHRO</name>
<reference evidence="4 5" key="1">
    <citation type="submission" date="2013-05" db="EMBL/GenBank/DDBJ databases">
        <title>Draft genome sequence of Rubidibacter lacunae KORDI 51-2.</title>
        <authorList>
            <person name="Choi D.H."/>
            <person name="Noh J.H."/>
            <person name="Kwon K.-K."/>
            <person name="Lee J.-H."/>
            <person name="Ryu J.-Y."/>
        </authorList>
    </citation>
    <scope>NUCLEOTIDE SEQUENCE [LARGE SCALE GENOMIC DNA]</scope>
    <source>
        <strain evidence="4 5">KORDI 51-2</strain>
    </source>
</reference>
<dbReference type="Pfam" id="PF00072">
    <property type="entry name" value="Response_reg"/>
    <property type="match status" value="1"/>
</dbReference>
<dbReference type="AlphaFoldDB" id="U5DJC3"/>
<gene>
    <name evidence="4" type="ORF">KR51_00037630</name>
</gene>
<evidence type="ECO:0000256" key="2">
    <source>
        <dbReference type="PROSITE-ProRule" id="PRU00169"/>
    </source>
</evidence>
<dbReference type="PROSITE" id="PS50110">
    <property type="entry name" value="RESPONSE_REGULATORY"/>
    <property type="match status" value="1"/>
</dbReference>
<evidence type="ECO:0000313" key="5">
    <source>
        <dbReference type="Proteomes" id="UP000016960"/>
    </source>
</evidence>
<dbReference type="InterPro" id="IPR001789">
    <property type="entry name" value="Sig_transdc_resp-reg_receiver"/>
</dbReference>
<dbReference type="Gene3D" id="3.40.50.2300">
    <property type="match status" value="1"/>
</dbReference>
<keyword evidence="1" id="KW-0238">DNA-binding</keyword>
<dbReference type="eggNOG" id="COG2197">
    <property type="taxonomic scope" value="Bacteria"/>
</dbReference>
<keyword evidence="2" id="KW-0597">Phosphoprotein</keyword>
<dbReference type="SUPFAM" id="SSF52172">
    <property type="entry name" value="CheY-like"/>
    <property type="match status" value="1"/>
</dbReference>
<dbReference type="GO" id="GO:0000160">
    <property type="term" value="P:phosphorelay signal transduction system"/>
    <property type="evidence" value="ECO:0007669"/>
    <property type="project" value="InterPro"/>
</dbReference>
<comment type="caution">
    <text evidence="4">The sequence shown here is derived from an EMBL/GenBank/DDBJ whole genome shotgun (WGS) entry which is preliminary data.</text>
</comment>
<evidence type="ECO:0000313" key="4">
    <source>
        <dbReference type="EMBL" id="ERN39785.1"/>
    </source>
</evidence>
<accession>U5DJC3</accession>
<dbReference type="CDD" id="cd17535">
    <property type="entry name" value="REC_NarL-like"/>
    <property type="match status" value="1"/>
</dbReference>
<dbReference type="InterPro" id="IPR011006">
    <property type="entry name" value="CheY-like_superfamily"/>
</dbReference>
<feature type="domain" description="Response regulatory" evidence="3">
    <location>
        <begin position="12"/>
        <end position="126"/>
    </location>
</feature>
<dbReference type="PANTHER" id="PTHR43214:SF43">
    <property type="entry name" value="TWO-COMPONENT RESPONSE REGULATOR"/>
    <property type="match status" value="1"/>
</dbReference>
<keyword evidence="5" id="KW-1185">Reference proteome</keyword>
<dbReference type="Proteomes" id="UP000016960">
    <property type="component" value="Unassembled WGS sequence"/>
</dbReference>
<dbReference type="EMBL" id="ASSJ01000097">
    <property type="protein sequence ID" value="ERN39785.1"/>
    <property type="molecule type" value="Genomic_DNA"/>
</dbReference>
<dbReference type="InterPro" id="IPR058245">
    <property type="entry name" value="NreC/VraR/RcsB-like_REC"/>
</dbReference>
<organism evidence="4 5">
    <name type="scientific">Rubidibacter lacunae KORDI 51-2</name>
    <dbReference type="NCBI Taxonomy" id="582515"/>
    <lineage>
        <taxon>Bacteria</taxon>
        <taxon>Bacillati</taxon>
        <taxon>Cyanobacteriota</taxon>
        <taxon>Cyanophyceae</taxon>
        <taxon>Oscillatoriophycideae</taxon>
        <taxon>Chroococcales</taxon>
        <taxon>Aphanothecaceae</taxon>
        <taxon>Rubidibacter</taxon>
    </lineage>
</organism>
<sequence length="138" mass="14878">MGLVSEPPTQLRVLVADDHELTRFSLKVALAKRSDVRVVGIACNGAEAVRLCQQHQTDVAIVDLHMPVMDGFRASAAIKALQPHARIIAYSSADKPQDSNRAGAIDVFCGKDAPTEELLGLVTELGLQARQAQLLPRN</sequence>
<evidence type="ECO:0000256" key="1">
    <source>
        <dbReference type="ARBA" id="ARBA00023125"/>
    </source>
</evidence>
<dbReference type="PANTHER" id="PTHR43214">
    <property type="entry name" value="TWO-COMPONENT RESPONSE REGULATOR"/>
    <property type="match status" value="1"/>
</dbReference>
<protein>
    <submittedName>
        <fullName evidence="4">Response regulator receiver protein</fullName>
    </submittedName>
</protein>
<evidence type="ECO:0000259" key="3">
    <source>
        <dbReference type="PROSITE" id="PS50110"/>
    </source>
</evidence>
<dbReference type="SMART" id="SM00448">
    <property type="entry name" value="REC"/>
    <property type="match status" value="1"/>
</dbReference>